<gene>
    <name evidence="2" type="ORF">B0H16DRAFT_1631450</name>
</gene>
<keyword evidence="3" id="KW-1185">Reference proteome</keyword>
<keyword evidence="1" id="KW-0812">Transmembrane</keyword>
<name>A0AAD7MBI3_9AGAR</name>
<evidence type="ECO:0000313" key="2">
    <source>
        <dbReference type="EMBL" id="KAJ7709281.1"/>
    </source>
</evidence>
<reference evidence="2" key="1">
    <citation type="submission" date="2023-03" db="EMBL/GenBank/DDBJ databases">
        <title>Massive genome expansion in bonnet fungi (Mycena s.s.) driven by repeated elements and novel gene families across ecological guilds.</title>
        <authorList>
            <consortium name="Lawrence Berkeley National Laboratory"/>
            <person name="Harder C.B."/>
            <person name="Miyauchi S."/>
            <person name="Viragh M."/>
            <person name="Kuo A."/>
            <person name="Thoen E."/>
            <person name="Andreopoulos B."/>
            <person name="Lu D."/>
            <person name="Skrede I."/>
            <person name="Drula E."/>
            <person name="Henrissat B."/>
            <person name="Morin E."/>
            <person name="Kohler A."/>
            <person name="Barry K."/>
            <person name="LaButti K."/>
            <person name="Morin E."/>
            <person name="Salamov A."/>
            <person name="Lipzen A."/>
            <person name="Mereny Z."/>
            <person name="Hegedus B."/>
            <person name="Baldrian P."/>
            <person name="Stursova M."/>
            <person name="Weitz H."/>
            <person name="Taylor A."/>
            <person name="Grigoriev I.V."/>
            <person name="Nagy L.G."/>
            <person name="Martin F."/>
            <person name="Kauserud H."/>
        </authorList>
    </citation>
    <scope>NUCLEOTIDE SEQUENCE</scope>
    <source>
        <strain evidence="2">CBHHK182m</strain>
    </source>
</reference>
<feature type="transmembrane region" description="Helical" evidence="1">
    <location>
        <begin position="69"/>
        <end position="92"/>
    </location>
</feature>
<feature type="non-terminal residue" evidence="2">
    <location>
        <position position="1"/>
    </location>
</feature>
<dbReference type="Proteomes" id="UP001215598">
    <property type="component" value="Unassembled WGS sequence"/>
</dbReference>
<evidence type="ECO:0000256" key="1">
    <source>
        <dbReference type="SAM" id="Phobius"/>
    </source>
</evidence>
<comment type="caution">
    <text evidence="2">The sequence shown here is derived from an EMBL/GenBank/DDBJ whole genome shotgun (WGS) entry which is preliminary data.</text>
</comment>
<keyword evidence="1" id="KW-1133">Transmembrane helix</keyword>
<feature type="transmembrane region" description="Helical" evidence="1">
    <location>
        <begin position="26"/>
        <end position="49"/>
    </location>
</feature>
<dbReference type="EMBL" id="JARKIB010000422">
    <property type="protein sequence ID" value="KAJ7709281.1"/>
    <property type="molecule type" value="Genomic_DNA"/>
</dbReference>
<keyword evidence="1" id="KW-0472">Membrane</keyword>
<evidence type="ECO:0000313" key="3">
    <source>
        <dbReference type="Proteomes" id="UP001215598"/>
    </source>
</evidence>
<sequence>LEKTGLRMKKPRLEEQRSARCSRGCFAGRSSLLPCSLPFFSVLFTNTLPPSPPPPRGYNHFGKFGQINFLNSVIGSNAFGIVTFGITVAANLRYDTDTYMGSCFCVLVRRLVHTVGDYIPSSASTTTVIPSVYLSPCDYFLL</sequence>
<protein>
    <submittedName>
        <fullName evidence="2">Uncharacterized protein</fullName>
    </submittedName>
</protein>
<organism evidence="2 3">
    <name type="scientific">Mycena metata</name>
    <dbReference type="NCBI Taxonomy" id="1033252"/>
    <lineage>
        <taxon>Eukaryota</taxon>
        <taxon>Fungi</taxon>
        <taxon>Dikarya</taxon>
        <taxon>Basidiomycota</taxon>
        <taxon>Agaricomycotina</taxon>
        <taxon>Agaricomycetes</taxon>
        <taxon>Agaricomycetidae</taxon>
        <taxon>Agaricales</taxon>
        <taxon>Marasmiineae</taxon>
        <taxon>Mycenaceae</taxon>
        <taxon>Mycena</taxon>
    </lineage>
</organism>
<accession>A0AAD7MBI3</accession>
<dbReference type="AlphaFoldDB" id="A0AAD7MBI3"/>
<proteinExistence type="predicted"/>